<feature type="transmembrane region" description="Helical" evidence="7">
    <location>
        <begin position="114"/>
        <end position="135"/>
    </location>
</feature>
<dbReference type="PANTHER" id="PTHR33452:SF1">
    <property type="entry name" value="INNER MEMBRANE PROTEIN YPHA-RELATED"/>
    <property type="match status" value="1"/>
</dbReference>
<evidence type="ECO:0000256" key="5">
    <source>
        <dbReference type="ARBA" id="ARBA00022989"/>
    </source>
</evidence>
<accession>A0A4R6KDQ2</accession>
<keyword evidence="9" id="KW-1185">Reference proteome</keyword>
<keyword evidence="4 7" id="KW-0812">Transmembrane</keyword>
<keyword evidence="6 7" id="KW-0472">Membrane</keyword>
<name>A0A4R6KDQ2_9ACTN</name>
<dbReference type="AlphaFoldDB" id="A0A4R6KDQ2"/>
<gene>
    <name evidence="8" type="ORF">EV643_10837</name>
</gene>
<evidence type="ECO:0000256" key="7">
    <source>
        <dbReference type="SAM" id="Phobius"/>
    </source>
</evidence>
<comment type="subcellular location">
    <subcellularLocation>
        <location evidence="1">Cell membrane</location>
        <topology evidence="1">Multi-pass membrane protein</topology>
    </subcellularLocation>
</comment>
<sequence length="152" mass="15535">MSPVSPIRPVHAARDLVLLLARVGLGIVFIAHGWQKFSTNGLDKTAAAFDQMGVPAPTLSAYYAAAVELVGGAALILGALTTVAGVLLALDMAGAFLFVHVSNGVFVAEGGWELVVILGLLSLTLAVTGPGKIAVDRFLTRSSSGSRSAVHA</sequence>
<comment type="caution">
    <text evidence="8">The sequence shown here is derived from an EMBL/GenBank/DDBJ whole genome shotgun (WGS) entry which is preliminary data.</text>
</comment>
<evidence type="ECO:0000256" key="6">
    <source>
        <dbReference type="ARBA" id="ARBA00023136"/>
    </source>
</evidence>
<evidence type="ECO:0000256" key="2">
    <source>
        <dbReference type="ARBA" id="ARBA00006679"/>
    </source>
</evidence>
<evidence type="ECO:0000313" key="9">
    <source>
        <dbReference type="Proteomes" id="UP000295388"/>
    </source>
</evidence>
<feature type="transmembrane region" description="Helical" evidence="7">
    <location>
        <begin position="12"/>
        <end position="34"/>
    </location>
</feature>
<keyword evidence="3" id="KW-1003">Cell membrane</keyword>
<dbReference type="PANTHER" id="PTHR33452">
    <property type="entry name" value="OXIDOREDUCTASE CATD-RELATED"/>
    <property type="match status" value="1"/>
</dbReference>
<comment type="similarity">
    <text evidence="2">Belongs to the DoxX family.</text>
</comment>
<protein>
    <submittedName>
        <fullName evidence="8">Putative oxidoreductase</fullName>
    </submittedName>
</protein>
<proteinExistence type="inferred from homology"/>
<dbReference type="Proteomes" id="UP000295388">
    <property type="component" value="Unassembled WGS sequence"/>
</dbReference>
<dbReference type="GO" id="GO:0005886">
    <property type="term" value="C:plasma membrane"/>
    <property type="evidence" value="ECO:0007669"/>
    <property type="project" value="UniProtKB-SubCell"/>
</dbReference>
<keyword evidence="5 7" id="KW-1133">Transmembrane helix</keyword>
<evidence type="ECO:0000313" key="8">
    <source>
        <dbReference type="EMBL" id="TDO47731.1"/>
    </source>
</evidence>
<dbReference type="Pfam" id="PF07681">
    <property type="entry name" value="DoxX"/>
    <property type="match status" value="1"/>
</dbReference>
<evidence type="ECO:0000256" key="4">
    <source>
        <dbReference type="ARBA" id="ARBA00022692"/>
    </source>
</evidence>
<evidence type="ECO:0000256" key="1">
    <source>
        <dbReference type="ARBA" id="ARBA00004651"/>
    </source>
</evidence>
<dbReference type="InterPro" id="IPR032808">
    <property type="entry name" value="DoxX"/>
</dbReference>
<dbReference type="EMBL" id="SNWQ01000008">
    <property type="protein sequence ID" value="TDO47731.1"/>
    <property type="molecule type" value="Genomic_DNA"/>
</dbReference>
<feature type="transmembrane region" description="Helical" evidence="7">
    <location>
        <begin position="61"/>
        <end position="80"/>
    </location>
</feature>
<dbReference type="RefSeq" id="WP_133801186.1">
    <property type="nucleotide sequence ID" value="NZ_SNWQ01000008.1"/>
</dbReference>
<organism evidence="8 9">
    <name type="scientific">Kribbella caucasensis</name>
    <dbReference type="NCBI Taxonomy" id="2512215"/>
    <lineage>
        <taxon>Bacteria</taxon>
        <taxon>Bacillati</taxon>
        <taxon>Actinomycetota</taxon>
        <taxon>Actinomycetes</taxon>
        <taxon>Propionibacteriales</taxon>
        <taxon>Kribbellaceae</taxon>
        <taxon>Kribbella</taxon>
    </lineage>
</organism>
<dbReference type="InterPro" id="IPR051907">
    <property type="entry name" value="DoxX-like_oxidoreductase"/>
</dbReference>
<reference evidence="8 9" key="1">
    <citation type="submission" date="2019-03" db="EMBL/GenBank/DDBJ databases">
        <title>Genomic Encyclopedia of Type Strains, Phase III (KMG-III): the genomes of soil and plant-associated and newly described type strains.</title>
        <authorList>
            <person name="Whitman W."/>
        </authorList>
    </citation>
    <scope>NUCLEOTIDE SEQUENCE [LARGE SCALE GENOMIC DNA]</scope>
    <source>
        <strain evidence="8 9">VKM Ac-2527</strain>
    </source>
</reference>
<evidence type="ECO:0000256" key="3">
    <source>
        <dbReference type="ARBA" id="ARBA00022475"/>
    </source>
</evidence>
<dbReference type="OrthoDB" id="1122432at2"/>